<protein>
    <submittedName>
        <fullName evidence="1">Uncharacterized protein</fullName>
    </submittedName>
</protein>
<sequence length="26" mass="2893">MYICVGLSTLRVSSCQPEGIRPEKLL</sequence>
<dbReference type="AlphaFoldDB" id="A0A0A8Z916"/>
<organism evidence="1">
    <name type="scientific">Arundo donax</name>
    <name type="common">Giant reed</name>
    <name type="synonym">Donax arundinaceus</name>
    <dbReference type="NCBI Taxonomy" id="35708"/>
    <lineage>
        <taxon>Eukaryota</taxon>
        <taxon>Viridiplantae</taxon>
        <taxon>Streptophyta</taxon>
        <taxon>Embryophyta</taxon>
        <taxon>Tracheophyta</taxon>
        <taxon>Spermatophyta</taxon>
        <taxon>Magnoliopsida</taxon>
        <taxon>Liliopsida</taxon>
        <taxon>Poales</taxon>
        <taxon>Poaceae</taxon>
        <taxon>PACMAD clade</taxon>
        <taxon>Arundinoideae</taxon>
        <taxon>Arundineae</taxon>
        <taxon>Arundo</taxon>
    </lineage>
</organism>
<accession>A0A0A8Z916</accession>
<evidence type="ECO:0000313" key="1">
    <source>
        <dbReference type="EMBL" id="JAD31367.1"/>
    </source>
</evidence>
<proteinExistence type="predicted"/>
<name>A0A0A8Z916_ARUDO</name>
<dbReference type="EMBL" id="GBRH01266528">
    <property type="protein sequence ID" value="JAD31367.1"/>
    <property type="molecule type" value="Transcribed_RNA"/>
</dbReference>
<reference evidence="1" key="2">
    <citation type="journal article" date="2015" name="Data Brief">
        <title>Shoot transcriptome of the giant reed, Arundo donax.</title>
        <authorList>
            <person name="Barrero R.A."/>
            <person name="Guerrero F.D."/>
            <person name="Moolhuijzen P."/>
            <person name="Goolsby J.A."/>
            <person name="Tidwell J."/>
            <person name="Bellgard S.E."/>
            <person name="Bellgard M.I."/>
        </authorList>
    </citation>
    <scope>NUCLEOTIDE SEQUENCE</scope>
    <source>
        <tissue evidence="1">Shoot tissue taken approximately 20 cm above the soil surface</tissue>
    </source>
</reference>
<reference evidence="1" key="1">
    <citation type="submission" date="2014-09" db="EMBL/GenBank/DDBJ databases">
        <authorList>
            <person name="Magalhaes I.L.F."/>
            <person name="Oliveira U."/>
            <person name="Santos F.R."/>
            <person name="Vidigal T.H.D.A."/>
            <person name="Brescovit A.D."/>
            <person name="Santos A.J."/>
        </authorList>
    </citation>
    <scope>NUCLEOTIDE SEQUENCE</scope>
    <source>
        <tissue evidence="1">Shoot tissue taken approximately 20 cm above the soil surface</tissue>
    </source>
</reference>